<feature type="domain" description="DUF5698" evidence="8">
    <location>
        <begin position="30"/>
        <end position="87"/>
    </location>
</feature>
<sequence length="190" mass="21483">MSFIPEPIFSWVVLPLLIFFARIADVTIGTMRIVFVARGQKLIAPLLGFFEVLIWLIALTKIMQNLGNPVTYFAYGAGFAMGNFIGITLEARLAFGMCIIRTITRQDAHDVVEKLRDEGYGVTVIDANGNFGKVSVFYSVVKRSHIDHFVGIIKSYNPKAFYTIEDVRVVNEGFYPKRSSLRRRPLRKGK</sequence>
<evidence type="ECO:0000256" key="1">
    <source>
        <dbReference type="ARBA" id="ARBA00004651"/>
    </source>
</evidence>
<dbReference type="eggNOG" id="COG4843">
    <property type="taxonomic scope" value="Bacteria"/>
</dbReference>
<evidence type="ECO:0000256" key="6">
    <source>
        <dbReference type="HAMAP-Rule" id="MF_01515"/>
    </source>
</evidence>
<dbReference type="CDD" id="cd16381">
    <property type="entry name" value="YitT_C_like_1"/>
    <property type="match status" value="1"/>
</dbReference>
<dbReference type="EMBL" id="CP002116">
    <property type="protein sequence ID" value="ADK80322.1"/>
    <property type="molecule type" value="Genomic_DNA"/>
</dbReference>
<dbReference type="Proteomes" id="UP000002318">
    <property type="component" value="Chromosome"/>
</dbReference>
<dbReference type="Pfam" id="PF10035">
    <property type="entry name" value="DUF2179"/>
    <property type="match status" value="1"/>
</dbReference>
<evidence type="ECO:0000313" key="10">
    <source>
        <dbReference type="Proteomes" id="UP000002318"/>
    </source>
</evidence>
<keyword evidence="5 6" id="KW-0472">Membrane</keyword>
<dbReference type="KEGG" id="ssm:Spirs_1193"/>
<comment type="similarity">
    <text evidence="6">Belongs to the UPF0316 family.</text>
</comment>
<dbReference type="InterPro" id="IPR044035">
    <property type="entry name" value="DUF5698"/>
</dbReference>
<keyword evidence="2 6" id="KW-1003">Cell membrane</keyword>
<dbReference type="InterPro" id="IPR022930">
    <property type="entry name" value="UPF0316"/>
</dbReference>
<keyword evidence="10" id="KW-1185">Reference proteome</keyword>
<proteinExistence type="inferred from homology"/>
<dbReference type="OrthoDB" id="48231at2"/>
<feature type="domain" description="DUF2179" evidence="7">
    <location>
        <begin position="120"/>
        <end position="170"/>
    </location>
</feature>
<feature type="transmembrane region" description="Helical" evidence="6">
    <location>
        <begin position="42"/>
        <end position="60"/>
    </location>
</feature>
<dbReference type="RefSeq" id="WP_013253786.1">
    <property type="nucleotide sequence ID" value="NC_014364.1"/>
</dbReference>
<organism evidence="9 10">
    <name type="scientific">Sediminispirochaeta smaragdinae (strain DSM 11293 / JCM 15392 / SEBR 4228)</name>
    <name type="common">Spirochaeta smaragdinae</name>
    <dbReference type="NCBI Taxonomy" id="573413"/>
    <lineage>
        <taxon>Bacteria</taxon>
        <taxon>Pseudomonadati</taxon>
        <taxon>Spirochaetota</taxon>
        <taxon>Spirochaetia</taxon>
        <taxon>Spirochaetales</taxon>
        <taxon>Spirochaetaceae</taxon>
        <taxon>Sediminispirochaeta</taxon>
    </lineage>
</organism>
<evidence type="ECO:0000259" key="7">
    <source>
        <dbReference type="Pfam" id="PF10035"/>
    </source>
</evidence>
<dbReference type="HOGENOM" id="CLU_106166_0_0_12"/>
<evidence type="ECO:0000313" key="9">
    <source>
        <dbReference type="EMBL" id="ADK80322.1"/>
    </source>
</evidence>
<dbReference type="HAMAP" id="MF_01515">
    <property type="entry name" value="UPF0316"/>
    <property type="match status" value="1"/>
</dbReference>
<dbReference type="Pfam" id="PF18955">
    <property type="entry name" value="DUF5698"/>
    <property type="match status" value="1"/>
</dbReference>
<dbReference type="STRING" id="573413.Spirs_1193"/>
<protein>
    <recommendedName>
        <fullName evidence="6">UPF0316 protein Spirs_1193</fullName>
    </recommendedName>
</protein>
<evidence type="ECO:0000259" key="8">
    <source>
        <dbReference type="Pfam" id="PF18955"/>
    </source>
</evidence>
<dbReference type="NCBIfam" id="NF003191">
    <property type="entry name" value="PRK04164.1-2"/>
    <property type="match status" value="1"/>
</dbReference>
<dbReference type="AlphaFoldDB" id="E1R2P0"/>
<evidence type="ECO:0000256" key="5">
    <source>
        <dbReference type="ARBA" id="ARBA00023136"/>
    </source>
</evidence>
<dbReference type="InterPro" id="IPR019264">
    <property type="entry name" value="DUF2179"/>
</dbReference>
<reference evidence="9 10" key="1">
    <citation type="journal article" date="2010" name="Stand. Genomic Sci.">
        <title>Complete genome sequence of Spirochaeta smaragdinae type strain (SEBR 4228).</title>
        <authorList>
            <person name="Mavromatis K."/>
            <person name="Yasawong M."/>
            <person name="Chertkov O."/>
            <person name="Lapidus A."/>
            <person name="Lucas S."/>
            <person name="Nolan M."/>
            <person name="Del Rio T.G."/>
            <person name="Tice H."/>
            <person name="Cheng J.F."/>
            <person name="Pitluck S."/>
            <person name="Liolios K."/>
            <person name="Ivanova N."/>
            <person name="Tapia R."/>
            <person name="Han C."/>
            <person name="Bruce D."/>
            <person name="Goodwin L."/>
            <person name="Pati A."/>
            <person name="Chen A."/>
            <person name="Palaniappan K."/>
            <person name="Land M."/>
            <person name="Hauser L."/>
            <person name="Chang Y.J."/>
            <person name="Jeffries C.D."/>
            <person name="Detter J.C."/>
            <person name="Rohde M."/>
            <person name="Brambilla E."/>
            <person name="Spring S."/>
            <person name="Goker M."/>
            <person name="Sikorski J."/>
            <person name="Woyke T."/>
            <person name="Bristow J."/>
            <person name="Eisen J.A."/>
            <person name="Markowitz V."/>
            <person name="Hugenholtz P."/>
            <person name="Klenk H.P."/>
            <person name="Kyrpides N.C."/>
        </authorList>
    </citation>
    <scope>NUCLEOTIDE SEQUENCE [LARGE SCALE GENOMIC DNA]</scope>
    <source>
        <strain evidence="10">DSM 11293 / JCM 15392 / SEBR 4228</strain>
    </source>
</reference>
<keyword evidence="3 6" id="KW-0812">Transmembrane</keyword>
<keyword evidence="4 6" id="KW-1133">Transmembrane helix</keyword>
<accession>E1R2P0</accession>
<gene>
    <name evidence="9" type="ordered locus">Spirs_1193</name>
</gene>
<dbReference type="GO" id="GO:0005886">
    <property type="term" value="C:plasma membrane"/>
    <property type="evidence" value="ECO:0007669"/>
    <property type="project" value="UniProtKB-SubCell"/>
</dbReference>
<feature type="transmembrane region" description="Helical" evidence="6">
    <location>
        <begin position="72"/>
        <end position="95"/>
    </location>
</feature>
<dbReference type="PANTHER" id="PTHR40060">
    <property type="entry name" value="UPF0316 PROTEIN YEBE"/>
    <property type="match status" value="1"/>
</dbReference>
<evidence type="ECO:0000256" key="3">
    <source>
        <dbReference type="ARBA" id="ARBA00022692"/>
    </source>
</evidence>
<evidence type="ECO:0000256" key="2">
    <source>
        <dbReference type="ARBA" id="ARBA00022475"/>
    </source>
</evidence>
<comment type="subcellular location">
    <subcellularLocation>
        <location evidence="1 6">Cell membrane</location>
        <topology evidence="1 6">Multi-pass membrane protein</topology>
    </subcellularLocation>
</comment>
<name>E1R2P0_SEDSS</name>
<evidence type="ECO:0000256" key="4">
    <source>
        <dbReference type="ARBA" id="ARBA00022989"/>
    </source>
</evidence>
<dbReference type="PANTHER" id="PTHR40060:SF1">
    <property type="entry name" value="UPF0316 PROTEIN YEBE"/>
    <property type="match status" value="1"/>
</dbReference>